<keyword evidence="1" id="KW-0812">Transmembrane</keyword>
<keyword evidence="1" id="KW-0472">Membrane</keyword>
<proteinExistence type="predicted"/>
<name>A0ABT5JMA7_9SPHN</name>
<gene>
    <name evidence="2" type="ORF">OIK40_01560</name>
</gene>
<dbReference type="RefSeq" id="WP_273675608.1">
    <property type="nucleotide sequence ID" value="NZ_JAQQXQ010000001.1"/>
</dbReference>
<reference evidence="2 3" key="1">
    <citation type="submission" date="2022-10" db="EMBL/GenBank/DDBJ databases">
        <title>Erythrobacter sp. sf7 Genome sequencing.</title>
        <authorList>
            <person name="Park S."/>
        </authorList>
    </citation>
    <scope>NUCLEOTIDE SEQUENCE [LARGE SCALE GENOMIC DNA]</scope>
    <source>
        <strain evidence="3">sf7</strain>
    </source>
</reference>
<keyword evidence="1" id="KW-1133">Transmembrane helix</keyword>
<dbReference type="Proteomes" id="UP001216558">
    <property type="component" value="Unassembled WGS sequence"/>
</dbReference>
<evidence type="ECO:0000313" key="2">
    <source>
        <dbReference type="EMBL" id="MDC8753325.1"/>
    </source>
</evidence>
<feature type="transmembrane region" description="Helical" evidence="1">
    <location>
        <begin position="20"/>
        <end position="38"/>
    </location>
</feature>
<evidence type="ECO:0000313" key="3">
    <source>
        <dbReference type="Proteomes" id="UP001216558"/>
    </source>
</evidence>
<evidence type="ECO:0000256" key="1">
    <source>
        <dbReference type="SAM" id="Phobius"/>
    </source>
</evidence>
<comment type="caution">
    <text evidence="2">The sequence shown here is derived from an EMBL/GenBank/DDBJ whole genome shotgun (WGS) entry which is preliminary data.</text>
</comment>
<organism evidence="2 3">
    <name type="scientific">Erythrobacter fulvus</name>
    <dbReference type="NCBI Taxonomy" id="2987523"/>
    <lineage>
        <taxon>Bacteria</taxon>
        <taxon>Pseudomonadati</taxon>
        <taxon>Pseudomonadota</taxon>
        <taxon>Alphaproteobacteria</taxon>
        <taxon>Sphingomonadales</taxon>
        <taxon>Erythrobacteraceae</taxon>
        <taxon>Erythrobacter/Porphyrobacter group</taxon>
        <taxon>Erythrobacter</taxon>
    </lineage>
</organism>
<feature type="transmembrane region" description="Helical" evidence="1">
    <location>
        <begin position="93"/>
        <end position="110"/>
    </location>
</feature>
<protein>
    <submittedName>
        <fullName evidence="2">Uncharacterized protein</fullName>
    </submittedName>
</protein>
<accession>A0ABT5JMA7</accession>
<sequence length="115" mass="13037">MMKQIQWKRTCCAGAIKMSLIEHTLVALVILALVGWLTKNWWAAAALPSGYFIGREVAQAEYRWIETFGGGLRANMPWHAVFDLRLWESSDQIADWLGPVAACIAVAVWADRYRK</sequence>
<keyword evidence="3" id="KW-1185">Reference proteome</keyword>
<dbReference type="EMBL" id="JAQQXQ010000001">
    <property type="protein sequence ID" value="MDC8753325.1"/>
    <property type="molecule type" value="Genomic_DNA"/>
</dbReference>